<evidence type="ECO:0008006" key="3">
    <source>
        <dbReference type="Google" id="ProtNLM"/>
    </source>
</evidence>
<evidence type="ECO:0000313" key="2">
    <source>
        <dbReference type="Proteomes" id="UP000680750"/>
    </source>
</evidence>
<dbReference type="Proteomes" id="UP000680750">
    <property type="component" value="Chromosome"/>
</dbReference>
<protein>
    <recommendedName>
        <fullName evidence="3">Transcriptional regulator, AbiEi antitoxin, Type IV TA system</fullName>
    </recommendedName>
</protein>
<dbReference type="RefSeq" id="WP_030447820.1">
    <property type="nucleotide sequence ID" value="NZ_AP023354.1"/>
</dbReference>
<dbReference type="OrthoDB" id="9789781at2"/>
<dbReference type="EMBL" id="AP023354">
    <property type="protein sequence ID" value="BCJ29445.1"/>
    <property type="molecule type" value="Genomic_DNA"/>
</dbReference>
<sequence length="192" mass="20774">MSVSTLAPAFTLDDARAAGLRKDQVYALLTAGRIERLGRSVYVRTGTIDPAFAALAAATALRNAATLCLTSALAHHDLTDQIPFGTDIALPRGQRHPAGFEYVTWHSFDAATFTIGRETFDAADGLQLAAYSAERTIVDSFRLAHHEGPDLAYTALRRWLQRRGSSPASLLQVAASFPKALPRIRQALEALL</sequence>
<dbReference type="AlphaFoldDB" id="A0A810L3G4"/>
<organism evidence="1 2">
    <name type="scientific">Actinocatenispora sera</name>
    <dbReference type="NCBI Taxonomy" id="390989"/>
    <lineage>
        <taxon>Bacteria</taxon>
        <taxon>Bacillati</taxon>
        <taxon>Actinomycetota</taxon>
        <taxon>Actinomycetes</taxon>
        <taxon>Micromonosporales</taxon>
        <taxon>Micromonosporaceae</taxon>
        <taxon>Actinocatenispora</taxon>
    </lineage>
</organism>
<name>A0A810L3G4_9ACTN</name>
<evidence type="ECO:0000313" key="1">
    <source>
        <dbReference type="EMBL" id="BCJ29445.1"/>
    </source>
</evidence>
<gene>
    <name evidence="1" type="ORF">Asera_35530</name>
</gene>
<keyword evidence="2" id="KW-1185">Reference proteome</keyword>
<proteinExistence type="predicted"/>
<accession>A0A810L3G4</accession>
<reference evidence="1" key="1">
    <citation type="submission" date="2020-08" db="EMBL/GenBank/DDBJ databases">
        <title>Whole genome shotgun sequence of Actinocatenispora sera NBRC 101916.</title>
        <authorList>
            <person name="Komaki H."/>
            <person name="Tamura T."/>
        </authorList>
    </citation>
    <scope>NUCLEOTIDE SEQUENCE</scope>
    <source>
        <strain evidence="1">NBRC 101916</strain>
    </source>
</reference>
<dbReference type="KEGG" id="aser:Asera_35530"/>